<dbReference type="NCBIfam" id="TIGR04183">
    <property type="entry name" value="Por_Secre_tail"/>
    <property type="match status" value="1"/>
</dbReference>
<proteinExistence type="predicted"/>
<dbReference type="Pfam" id="PF19408">
    <property type="entry name" value="PKD_6"/>
    <property type="match status" value="1"/>
</dbReference>
<dbReference type="InterPro" id="IPR026444">
    <property type="entry name" value="Secre_tail"/>
</dbReference>
<protein>
    <submittedName>
        <fullName evidence="4">PKD domain-containing protein</fullName>
    </submittedName>
</protein>
<dbReference type="Gene3D" id="2.60.40.10">
    <property type="entry name" value="Immunoglobulins"/>
    <property type="match status" value="3"/>
</dbReference>
<dbReference type="InterPro" id="IPR045829">
    <property type="entry name" value="PKD_6"/>
</dbReference>
<comment type="caution">
    <text evidence="4">The sequence shown here is derived from an EMBL/GenBank/DDBJ whole genome shotgun (WGS) entry which is preliminary data.</text>
</comment>
<evidence type="ECO:0000256" key="1">
    <source>
        <dbReference type="ARBA" id="ARBA00022729"/>
    </source>
</evidence>
<dbReference type="InterPro" id="IPR000601">
    <property type="entry name" value="PKD_dom"/>
</dbReference>
<keyword evidence="1 2" id="KW-0732">Signal</keyword>
<feature type="signal peptide" evidence="2">
    <location>
        <begin position="1"/>
        <end position="31"/>
    </location>
</feature>
<dbReference type="InterPro" id="IPR022409">
    <property type="entry name" value="PKD/Chitinase_dom"/>
</dbReference>
<dbReference type="EMBL" id="PPEG02000002">
    <property type="protein sequence ID" value="PWN63974.1"/>
    <property type="molecule type" value="Genomic_DNA"/>
</dbReference>
<sequence>MKNNTYFGRQHVFRWLLLCWLLVPWALQAQAQITWTEQVGCQEFRGEKEGQIPDNGIASSYINSSQCLRVCEKSLDPVKYLVQGSNVSNVQWSVSGGTATITGTGNTLAYVTWGAAGNGSLQAVITYNDGTVETQTICIEKINRPIAKFELLNLDYTVCNNTTVYFDNLSEQNGGSDIVNYYWQFGDGVTSTSTAFEPSHTYTTSGNYTVQLTVTNKCGCQSKFKKEIKVLKSYPVQINCASVVCEGSREKYNAQDGCNKGQWKVIGGQIVANNGNDIEVIWDQVDPLDGFGYVMYMSECACPEWTTIKIPVILKNAKVKGQEVVCAGKQYTYSIPQWPTTKVNWNVSGPAGGQLVNTQQRNEIVFSATQPGTYHLEATYFNTLLSCEGTASIDIVVETPVTISGGADEICAGTSQTFTATPNVPVIWKVTTGGSTVTSGVVSGPFTYPFTTAGTYTITAVKQGGGCESNSRIIKVLPIPQPPTGTISGETKVCPGKPYVYTISSVDAGMVPVWSVTNGTIQGSNAGPSVTVIFNAGASSYTVSAQNKSMSNAGCLSAPISFNVTPLDLNTITINPNPGPFCPSSTQTFSANLNGIVPDFMEWTFGSTNFGSVVGGQGTNNITVNFNEISLTNSTTLNLRIVKCGVTKNISIPISLLTLPTVSFTNVGGLCLGSNLSFTVNQGTITSATNVTFTFANGTTFTTVFNPAGNYSFPNNGYISNNSGSNISQVVTVTYSGTNGCNYKPTANATFTIYPETIITVSPVYNILVCDPTTMTPYTLTANSSTGLTNIVSWQWYKNNGIIPGATTNSYTIGGAGAFGTYKVKAVDINGCVVFSQNINVSQLCPSSGTCNTDPQINFAASWSGCNTISVSGLTYNGTPDEIQWSSDSVLTLVSGQGTASPVYQTNLAGAHIVFVRLRYGTCWYSKAVEVRKNYEPKFNVSTVCNGSGYNVTLFNSSTIFEINPSSITYTFTSPGQPTQTGQTATYNNLAPGTYTFTMTMSAPGKPTCTTTQTITLAAVPSTNFLIPFGLCVREPITFSPLTYVPGYTYTWLFDGTSYIASGGNATVTYNTSGAKTIQLKITSPQGCVYLSPINNINVNEAFLNGDLVPLNAVACAGSAPTITFNNTSIGTVYQYIWMNGNQPVSGAPNSASFTPTQSGTYWPVLVSTDLCRTSIMSTKPATVTIKNAPYVNISGTANICQGSSTILSGLVTDNTLQYQWKKNGVLASASWMSAPYPITFNTGSLPVGTYVYTLEVRTPGASGCVSSKNFTVTVSAPPSPVTIAYSLVSCQPYRIKLTASGPSAGNYNWSNGMSGQSITVNEGGAYQVIYTAPSGCKVSNYVEVPLSLESLMWVFPTGCYDECLREKNYILGPKGVFDHHDWMLFGSSIQTGNNNFIFPLYIGAPGTYQLQVNHLGCQYTSGTMNYYPGKECGYETDCKIEGGIKGMKWVGDHYAVFGVIHNAGGQPISLNVSSVNGYGTYIPSIITIPAGGVYDMNANPLAFYPNPNFQGADEVLFSNETCKFSTKAVDPDWMGMRSASRSVTVSAVSSLKMIPNPAKEKVKISYNTGNEKLLAKQITVFDAMGNIKFRKEVKAASGEEDVEISSWLQGVYIVIVQTGDTSLQGKLIKN</sequence>
<gene>
    <name evidence="4" type="ORF">C1634_005085</name>
</gene>
<feature type="chain" id="PRO_5016417999" evidence="2">
    <location>
        <begin position="32"/>
        <end position="1631"/>
    </location>
</feature>
<accession>A0A316WRD5</accession>
<dbReference type="SMART" id="SM00089">
    <property type="entry name" value="PKD"/>
    <property type="match status" value="3"/>
</dbReference>
<feature type="domain" description="PKD" evidence="3">
    <location>
        <begin position="169"/>
        <end position="219"/>
    </location>
</feature>
<dbReference type="InterPro" id="IPR035986">
    <property type="entry name" value="PKD_dom_sf"/>
</dbReference>
<dbReference type="Pfam" id="PF18911">
    <property type="entry name" value="PKD_4"/>
    <property type="match status" value="1"/>
</dbReference>
<evidence type="ECO:0000313" key="4">
    <source>
        <dbReference type="EMBL" id="PWN63974.1"/>
    </source>
</evidence>
<dbReference type="Proteomes" id="UP000236413">
    <property type="component" value="Unassembled WGS sequence"/>
</dbReference>
<dbReference type="Pfam" id="PF18962">
    <property type="entry name" value="Por_Secre_tail"/>
    <property type="match status" value="1"/>
</dbReference>
<dbReference type="PROSITE" id="PS50093">
    <property type="entry name" value="PKD"/>
    <property type="match status" value="1"/>
</dbReference>
<dbReference type="InterPro" id="IPR013783">
    <property type="entry name" value="Ig-like_fold"/>
</dbReference>
<dbReference type="RefSeq" id="WP_103233629.1">
    <property type="nucleotide sequence ID" value="NZ_PPEG02000002.1"/>
</dbReference>
<dbReference type="SUPFAM" id="SSF49299">
    <property type="entry name" value="PKD domain"/>
    <property type="match status" value="2"/>
</dbReference>
<evidence type="ECO:0000259" key="3">
    <source>
        <dbReference type="PROSITE" id="PS50093"/>
    </source>
</evidence>
<reference evidence="4 5" key="1">
    <citation type="submission" date="2018-04" db="EMBL/GenBank/DDBJ databases">
        <title>Chryseobacterium oncorhynchi 701B-08T from rainbow trout, and Chryseobacterium viscerum 687B-08T from diseased fish.</title>
        <authorList>
            <person name="Jeong J.-J."/>
            <person name="Lee Y.J."/>
            <person name="Pathiraja D."/>
            <person name="Park B."/>
            <person name="Choi I.-G."/>
            <person name="Kim K.D."/>
        </authorList>
    </citation>
    <scope>NUCLEOTIDE SEQUENCE [LARGE SCALE GENOMIC DNA]</scope>
    <source>
        <strain evidence="4 5">687B-08</strain>
    </source>
</reference>
<evidence type="ECO:0000313" key="5">
    <source>
        <dbReference type="Proteomes" id="UP000236413"/>
    </source>
</evidence>
<evidence type="ECO:0000256" key="2">
    <source>
        <dbReference type="SAM" id="SignalP"/>
    </source>
</evidence>
<organism evidence="4 5">
    <name type="scientific">Chryseobacterium viscerum</name>
    <dbReference type="NCBI Taxonomy" id="1037377"/>
    <lineage>
        <taxon>Bacteria</taxon>
        <taxon>Pseudomonadati</taxon>
        <taxon>Bacteroidota</taxon>
        <taxon>Flavobacteriia</taxon>
        <taxon>Flavobacteriales</taxon>
        <taxon>Weeksellaceae</taxon>
        <taxon>Chryseobacterium group</taxon>
        <taxon>Chryseobacterium</taxon>
    </lineage>
</organism>
<dbReference type="CDD" id="cd00146">
    <property type="entry name" value="PKD"/>
    <property type="match status" value="1"/>
</dbReference>
<name>A0A316WRD5_9FLAO</name>